<dbReference type="Proteomes" id="UP000733379">
    <property type="component" value="Unassembled WGS sequence"/>
</dbReference>
<feature type="transmembrane region" description="Helical" evidence="2">
    <location>
        <begin position="138"/>
        <end position="159"/>
    </location>
</feature>
<proteinExistence type="predicted"/>
<feature type="transmembrane region" description="Helical" evidence="2">
    <location>
        <begin position="34"/>
        <end position="52"/>
    </location>
</feature>
<evidence type="ECO:0000313" key="4">
    <source>
        <dbReference type="Proteomes" id="UP000733379"/>
    </source>
</evidence>
<evidence type="ECO:0000256" key="1">
    <source>
        <dbReference type="SAM" id="MobiDB-lite"/>
    </source>
</evidence>
<feature type="transmembrane region" description="Helical" evidence="2">
    <location>
        <begin position="59"/>
        <end position="78"/>
    </location>
</feature>
<evidence type="ECO:0008006" key="5">
    <source>
        <dbReference type="Google" id="ProtNLM"/>
    </source>
</evidence>
<gene>
    <name evidence="3" type="ORF">KO481_04455</name>
</gene>
<dbReference type="EMBL" id="JAHKNI010000001">
    <property type="protein sequence ID" value="MBU3060775.1"/>
    <property type="molecule type" value="Genomic_DNA"/>
</dbReference>
<reference evidence="3 4" key="1">
    <citation type="submission" date="2021-06" db="EMBL/GenBank/DDBJ databases">
        <title>Actinomycetes sequencing.</title>
        <authorList>
            <person name="Shan Q."/>
        </authorList>
    </citation>
    <scope>NUCLEOTIDE SEQUENCE [LARGE SCALE GENOMIC DNA]</scope>
    <source>
        <strain evidence="3 4">NEAU-G5</strain>
    </source>
</reference>
<name>A0ABS6AUY4_9NOCA</name>
<accession>A0ABS6AUY4</accession>
<feature type="region of interest" description="Disordered" evidence="1">
    <location>
        <begin position="188"/>
        <end position="209"/>
    </location>
</feature>
<organism evidence="3 4">
    <name type="scientific">Nocardia albiluteola</name>
    <dbReference type="NCBI Taxonomy" id="2842303"/>
    <lineage>
        <taxon>Bacteria</taxon>
        <taxon>Bacillati</taxon>
        <taxon>Actinomycetota</taxon>
        <taxon>Actinomycetes</taxon>
        <taxon>Mycobacteriales</taxon>
        <taxon>Nocardiaceae</taxon>
        <taxon>Nocardia</taxon>
    </lineage>
</organism>
<keyword evidence="4" id="KW-1185">Reference proteome</keyword>
<keyword evidence="2" id="KW-0812">Transmembrane</keyword>
<feature type="transmembrane region" description="Helical" evidence="2">
    <location>
        <begin position="110"/>
        <end position="131"/>
    </location>
</feature>
<comment type="caution">
    <text evidence="3">The sequence shown here is derived from an EMBL/GenBank/DDBJ whole genome shotgun (WGS) entry which is preliminary data.</text>
</comment>
<sequence length="209" mass="21991">MKRYTSTLFLLTLIGQAAWSLANAVWWHRSPGTDALGLVLLTLFTVVAASGYRRWPIVAVRVVVGLEFLAVLADRFGLLGGPGSPGVAWGDFAHFVSYTRQVTAFLPGGFALPLAVAATIAESGLAIALLTGIRSRPTAAATAALLASYAASMTLSMPLTQPLHYLVYPQAAGMLAIATRPALVAGRARRARDADHAPSERSGAPKLRP</sequence>
<keyword evidence="2" id="KW-0472">Membrane</keyword>
<dbReference type="RefSeq" id="WP_215915581.1">
    <property type="nucleotide sequence ID" value="NZ_JAHKNI010000001.1"/>
</dbReference>
<keyword evidence="2" id="KW-1133">Transmembrane helix</keyword>
<protein>
    <recommendedName>
        <fullName evidence="5">DoxX family protein</fullName>
    </recommendedName>
</protein>
<feature type="transmembrane region" description="Helical" evidence="2">
    <location>
        <begin position="165"/>
        <end position="183"/>
    </location>
</feature>
<evidence type="ECO:0000313" key="3">
    <source>
        <dbReference type="EMBL" id="MBU3060775.1"/>
    </source>
</evidence>
<evidence type="ECO:0000256" key="2">
    <source>
        <dbReference type="SAM" id="Phobius"/>
    </source>
</evidence>